<dbReference type="InterPro" id="IPR050361">
    <property type="entry name" value="MPP/UQCRC_Complex"/>
</dbReference>
<evidence type="ECO:0000256" key="1">
    <source>
        <dbReference type="SAM" id="SignalP"/>
    </source>
</evidence>
<dbReference type="GO" id="GO:0046872">
    <property type="term" value="F:metal ion binding"/>
    <property type="evidence" value="ECO:0007669"/>
    <property type="project" value="InterPro"/>
</dbReference>
<dbReference type="Pfam" id="PF05193">
    <property type="entry name" value="Peptidase_M16_C"/>
    <property type="match status" value="1"/>
</dbReference>
<evidence type="ECO:0000259" key="2">
    <source>
        <dbReference type="Pfam" id="PF00675"/>
    </source>
</evidence>
<dbReference type="KEGG" id="sat:SYN_02796"/>
<feature type="chain" id="PRO_5004212293" evidence="1">
    <location>
        <begin position="25"/>
        <end position="479"/>
    </location>
</feature>
<dbReference type="Proteomes" id="UP000001933">
    <property type="component" value="Chromosome"/>
</dbReference>
<feature type="signal peptide" evidence="1">
    <location>
        <begin position="1"/>
        <end position="24"/>
    </location>
</feature>
<dbReference type="PROSITE" id="PS51257">
    <property type="entry name" value="PROKAR_LIPOPROTEIN"/>
    <property type="match status" value="1"/>
</dbReference>
<dbReference type="Pfam" id="PF00675">
    <property type="entry name" value="Peptidase_M16"/>
    <property type="match status" value="1"/>
</dbReference>
<protein>
    <submittedName>
        <fullName evidence="4">Predicted Zn-dependent peptidase</fullName>
    </submittedName>
</protein>
<dbReference type="AlphaFoldDB" id="Q2LTL8"/>
<keyword evidence="5" id="KW-1185">Reference proteome</keyword>
<dbReference type="EMBL" id="CP000252">
    <property type="protein sequence ID" value="ABC77425.1"/>
    <property type="molecule type" value="Genomic_DNA"/>
</dbReference>
<feature type="domain" description="Peptidase M16 C-terminal" evidence="3">
    <location>
        <begin position="213"/>
        <end position="389"/>
    </location>
</feature>
<evidence type="ECO:0000259" key="3">
    <source>
        <dbReference type="Pfam" id="PF05193"/>
    </source>
</evidence>
<dbReference type="InterPro" id="IPR011765">
    <property type="entry name" value="Pept_M16_N"/>
</dbReference>
<dbReference type="InterPro" id="IPR011249">
    <property type="entry name" value="Metalloenz_LuxS/M16"/>
</dbReference>
<dbReference type="InterPro" id="IPR007863">
    <property type="entry name" value="Peptidase_M16_C"/>
</dbReference>
<evidence type="ECO:0000313" key="5">
    <source>
        <dbReference type="Proteomes" id="UP000001933"/>
    </source>
</evidence>
<dbReference type="PANTHER" id="PTHR11851">
    <property type="entry name" value="METALLOPROTEASE"/>
    <property type="match status" value="1"/>
</dbReference>
<keyword evidence="1" id="KW-0732">Signal</keyword>
<name>Q2LTL8_SYNAS</name>
<proteinExistence type="predicted"/>
<dbReference type="eggNOG" id="COG0612">
    <property type="taxonomic scope" value="Bacteria"/>
</dbReference>
<dbReference type="InParanoid" id="Q2LTL8"/>
<dbReference type="SUPFAM" id="SSF63411">
    <property type="entry name" value="LuxS/MPP-like metallohydrolase"/>
    <property type="match status" value="2"/>
</dbReference>
<sequence length="479" mass="53654">MKNFIVILFMVFIFSLACMEPSSAYPLQPDAPPNPDFLQYSPLQFELPQAERKVLSNGISLHIMEDHELPLVKITALVKAGHAHDPIGKEGLAELTGSVMLTGGTQFMTGNEVDDSLAFMAAEIRSRVNLEYTIFTLSVMKKDLDRALEIFSQILLKPAFEQGKLQIARNLKIEELRRIADNPDDLAFRQYRKLIYKDDPRGRLSTFGSLEKIGRQDLLTFHSEFFSPQNTILTVSGDITGADALVQLDQHFGALRTGNRILKSLPPPAGVQASSLSLLSKETPQSIIIYGHLGPAITHPDFYPFTVLDFIIGSGGFRSRLFQEIRTKRGLAYSSGSIYAGRKDYGIFEAYAFTKAGSTIQVLNIMRDVIKKIQSEGITPEEIQLAKSAISNNFIFTFKTADDVVFQQMMLEYLDLPSDYLESYREKITAVNATDVKRMASKYLDLHKTVILVVGSETKFEAPLSSFGKFNREEIFKTD</sequence>
<organism evidence="4 5">
    <name type="scientific">Syntrophus aciditrophicus (strain SB)</name>
    <dbReference type="NCBI Taxonomy" id="56780"/>
    <lineage>
        <taxon>Bacteria</taxon>
        <taxon>Pseudomonadati</taxon>
        <taxon>Thermodesulfobacteriota</taxon>
        <taxon>Syntrophia</taxon>
        <taxon>Syntrophales</taxon>
        <taxon>Syntrophaceae</taxon>
        <taxon>Syntrophus</taxon>
    </lineage>
</organism>
<dbReference type="Gene3D" id="3.30.830.10">
    <property type="entry name" value="Metalloenzyme, LuxS/M16 peptidase-like"/>
    <property type="match status" value="2"/>
</dbReference>
<dbReference type="HOGENOM" id="CLU_009902_6_0_7"/>
<dbReference type="STRING" id="56780.SYN_02796"/>
<evidence type="ECO:0000313" key="4">
    <source>
        <dbReference type="EMBL" id="ABC77425.1"/>
    </source>
</evidence>
<gene>
    <name evidence="4" type="ORF">SYN_02796</name>
</gene>
<reference evidence="4 5" key="1">
    <citation type="journal article" date="2007" name="Proc. Natl. Acad. Sci. U.S.A.">
        <title>The genome of Syntrophus aciditrophicus: life at the thermodynamic limit of microbial growth.</title>
        <authorList>
            <person name="McInerney M.J."/>
            <person name="Rohlin L."/>
            <person name="Mouttaki H."/>
            <person name="Kim U."/>
            <person name="Krupp R.S."/>
            <person name="Rios-Hernandez L."/>
            <person name="Sieber J."/>
            <person name="Struchtemeyer C.G."/>
            <person name="Bhattacharyya A."/>
            <person name="Campbell J.W."/>
            <person name="Gunsalus R.P."/>
        </authorList>
    </citation>
    <scope>NUCLEOTIDE SEQUENCE [LARGE SCALE GENOMIC DNA]</scope>
    <source>
        <strain evidence="4 5">SB</strain>
    </source>
</reference>
<dbReference type="RefSeq" id="WP_011417447.1">
    <property type="nucleotide sequence ID" value="NC_007759.1"/>
</dbReference>
<feature type="domain" description="Peptidase M16 N-terminal" evidence="2">
    <location>
        <begin position="71"/>
        <end position="201"/>
    </location>
</feature>
<accession>Q2LTL8</accession>
<dbReference type="OrthoDB" id="9811314at2"/>